<name>A0A087USR5_STEMI</name>
<dbReference type="AlphaFoldDB" id="A0A087USR5"/>
<feature type="non-terminal residue" evidence="8">
    <location>
        <position position="453"/>
    </location>
</feature>
<feature type="transmembrane region" description="Helical" evidence="6">
    <location>
        <begin position="82"/>
        <end position="102"/>
    </location>
</feature>
<keyword evidence="4 6" id="KW-1133">Transmembrane helix</keyword>
<evidence type="ECO:0000256" key="4">
    <source>
        <dbReference type="ARBA" id="ARBA00022989"/>
    </source>
</evidence>
<protein>
    <recommendedName>
        <fullName evidence="7">Major facilitator superfamily associated domain-containing protein</fullName>
    </recommendedName>
</protein>
<gene>
    <name evidence="8" type="ORF">X975_04664</name>
</gene>
<evidence type="ECO:0000313" key="9">
    <source>
        <dbReference type="Proteomes" id="UP000054359"/>
    </source>
</evidence>
<dbReference type="InterPro" id="IPR024989">
    <property type="entry name" value="MFS_assoc_dom"/>
</dbReference>
<dbReference type="GO" id="GO:0016020">
    <property type="term" value="C:membrane"/>
    <property type="evidence" value="ECO:0007669"/>
    <property type="project" value="UniProtKB-SubCell"/>
</dbReference>
<evidence type="ECO:0000256" key="2">
    <source>
        <dbReference type="ARBA" id="ARBA00005241"/>
    </source>
</evidence>
<feature type="transmembrane region" description="Helical" evidence="6">
    <location>
        <begin position="299"/>
        <end position="320"/>
    </location>
</feature>
<keyword evidence="5 6" id="KW-0472">Membrane</keyword>
<feature type="domain" description="Major facilitator superfamily associated" evidence="7">
    <location>
        <begin position="78"/>
        <end position="451"/>
    </location>
</feature>
<evidence type="ECO:0000313" key="8">
    <source>
        <dbReference type="EMBL" id="KFM80404.1"/>
    </source>
</evidence>
<feature type="transmembrane region" description="Helical" evidence="6">
    <location>
        <begin position="143"/>
        <end position="161"/>
    </location>
</feature>
<feature type="transmembrane region" description="Helical" evidence="6">
    <location>
        <begin position="369"/>
        <end position="394"/>
    </location>
</feature>
<keyword evidence="9" id="KW-1185">Reference proteome</keyword>
<proteinExistence type="inferred from homology"/>
<feature type="transmembrane region" description="Helical" evidence="6">
    <location>
        <begin position="340"/>
        <end position="357"/>
    </location>
</feature>
<sequence length="453" mass="50850">MTDCKEEGPQHVINPKAKSIKSNLQEETILSNTTSTKPTNENVNKEVQEAIDQSNAKNLNITWKIYKDFKICIYKPLIPLKLALLLWFGAGAVITPFLTVYYKQRGLALSELSTIYMIAPIVQFIGTTLSGVIADKIGRSKPVLVGNVILTMIFVAGMLIVPRMSTESCESHSLNFECDQQTLGRLIVKTRSEVTEDAIEANSCRIVCPENVTQSCPGDNIMCIELADKQNFVNLSMSGLINDTSRKNNQTFNHLLSQMNKNTTFSWCNESQKRNCAIGCKFLSDEKCAWETGYRWKLLVTNIMLFVLYLTAYSNCYRILDVASMSLVKEHNSDFGRERFFSILGVLIFSPIAGYVVDASTVAGSEKNYASALYFFIGVLFVFLAVICTLKIKIEAPGKNMLKKTFYLIQNVDVISFILVLFVLGTTWNFTKNFTNWFLVELNTPGFLLGLIP</sequence>
<evidence type="ECO:0000256" key="3">
    <source>
        <dbReference type="ARBA" id="ARBA00022692"/>
    </source>
</evidence>
<feature type="transmembrane region" description="Helical" evidence="6">
    <location>
        <begin position="406"/>
        <end position="428"/>
    </location>
</feature>
<evidence type="ECO:0000259" key="7">
    <source>
        <dbReference type="Pfam" id="PF12832"/>
    </source>
</evidence>
<dbReference type="InterPro" id="IPR036259">
    <property type="entry name" value="MFS_trans_sf"/>
</dbReference>
<dbReference type="OrthoDB" id="515887at2759"/>
<evidence type="ECO:0000256" key="1">
    <source>
        <dbReference type="ARBA" id="ARBA00004141"/>
    </source>
</evidence>
<feature type="transmembrane region" description="Helical" evidence="6">
    <location>
        <begin position="114"/>
        <end position="134"/>
    </location>
</feature>
<dbReference type="InterPro" id="IPR051717">
    <property type="entry name" value="MFS_MFSD6"/>
</dbReference>
<reference evidence="8 9" key="1">
    <citation type="submission" date="2013-11" db="EMBL/GenBank/DDBJ databases">
        <title>Genome sequencing of Stegodyphus mimosarum.</title>
        <authorList>
            <person name="Bechsgaard J."/>
        </authorList>
    </citation>
    <scope>NUCLEOTIDE SEQUENCE [LARGE SCALE GENOMIC DNA]</scope>
</reference>
<dbReference type="SUPFAM" id="SSF103473">
    <property type="entry name" value="MFS general substrate transporter"/>
    <property type="match status" value="1"/>
</dbReference>
<dbReference type="Gene3D" id="1.20.1250.20">
    <property type="entry name" value="MFS general substrate transporter like domains"/>
    <property type="match status" value="1"/>
</dbReference>
<evidence type="ECO:0000256" key="5">
    <source>
        <dbReference type="ARBA" id="ARBA00023136"/>
    </source>
</evidence>
<dbReference type="EMBL" id="KK121402">
    <property type="protein sequence ID" value="KFM80404.1"/>
    <property type="molecule type" value="Genomic_DNA"/>
</dbReference>
<organism evidence="8 9">
    <name type="scientific">Stegodyphus mimosarum</name>
    <name type="common">African social velvet spider</name>
    <dbReference type="NCBI Taxonomy" id="407821"/>
    <lineage>
        <taxon>Eukaryota</taxon>
        <taxon>Metazoa</taxon>
        <taxon>Ecdysozoa</taxon>
        <taxon>Arthropoda</taxon>
        <taxon>Chelicerata</taxon>
        <taxon>Arachnida</taxon>
        <taxon>Araneae</taxon>
        <taxon>Araneomorphae</taxon>
        <taxon>Entelegynae</taxon>
        <taxon>Eresoidea</taxon>
        <taxon>Eresidae</taxon>
        <taxon>Stegodyphus</taxon>
    </lineage>
</organism>
<keyword evidence="3 6" id="KW-0812">Transmembrane</keyword>
<comment type="subcellular location">
    <subcellularLocation>
        <location evidence="1">Membrane</location>
        <topology evidence="1">Multi-pass membrane protein</topology>
    </subcellularLocation>
</comment>
<dbReference type="PANTHER" id="PTHR16172">
    <property type="entry name" value="MAJOR FACILITATOR SUPERFAMILY DOMAIN-CONTAINING PROTEIN 6-LIKE"/>
    <property type="match status" value="1"/>
</dbReference>
<dbReference type="Proteomes" id="UP000054359">
    <property type="component" value="Unassembled WGS sequence"/>
</dbReference>
<evidence type="ECO:0000256" key="6">
    <source>
        <dbReference type="SAM" id="Phobius"/>
    </source>
</evidence>
<dbReference type="STRING" id="407821.A0A087USR5"/>
<comment type="similarity">
    <text evidence="2">Belongs to the major facilitator superfamily. MFSD6 family.</text>
</comment>
<accession>A0A087USR5</accession>
<dbReference type="PANTHER" id="PTHR16172:SF41">
    <property type="entry name" value="MAJOR FACILITATOR SUPERFAMILY DOMAIN-CONTAINING PROTEIN 6-LIKE"/>
    <property type="match status" value="1"/>
</dbReference>
<dbReference type="Pfam" id="PF12832">
    <property type="entry name" value="MFS_1_like"/>
    <property type="match status" value="1"/>
</dbReference>